<evidence type="ECO:0000313" key="6">
    <source>
        <dbReference type="EMBL" id="SBP34481.1"/>
    </source>
</evidence>
<evidence type="ECO:0000256" key="1">
    <source>
        <dbReference type="ARBA" id="ARBA00004245"/>
    </source>
</evidence>
<dbReference type="InterPro" id="IPR020902">
    <property type="entry name" value="Actin/actin-like_CS"/>
</dbReference>
<reference evidence="6" key="1">
    <citation type="submission" date="2016-05" db="EMBL/GenBank/DDBJ databases">
        <authorList>
            <person name="Lavstsen T."/>
            <person name="Jespersen J.S."/>
        </authorList>
    </citation>
    <scope>NUCLEOTIDE SEQUENCE</scope>
    <source>
        <tissue evidence="6">Brain</tissue>
    </source>
</reference>
<evidence type="ECO:0000256" key="2">
    <source>
        <dbReference type="ARBA" id="ARBA00006752"/>
    </source>
</evidence>
<dbReference type="PANTHER" id="PTHR11937">
    <property type="entry name" value="ACTIN"/>
    <property type="match status" value="1"/>
</dbReference>
<reference evidence="6" key="2">
    <citation type="submission" date="2016-06" db="EMBL/GenBank/DDBJ databases">
        <title>The genome of a short-lived fish provides insights into sex chromosome evolution and the genetic control of aging.</title>
        <authorList>
            <person name="Reichwald K."/>
            <person name="Felder M."/>
            <person name="Petzold A."/>
            <person name="Koch P."/>
            <person name="Groth M."/>
            <person name="Platzer M."/>
        </authorList>
    </citation>
    <scope>NUCLEOTIDE SEQUENCE</scope>
    <source>
        <tissue evidence="6">Brain</tissue>
    </source>
</reference>
<dbReference type="EMBL" id="HADX01012249">
    <property type="protein sequence ID" value="SBP34481.1"/>
    <property type="molecule type" value="Transcribed_RNA"/>
</dbReference>
<feature type="region of interest" description="Disordered" evidence="5">
    <location>
        <begin position="216"/>
        <end position="241"/>
    </location>
</feature>
<organism evidence="6">
    <name type="scientific">Iconisemion striatum</name>
    <dbReference type="NCBI Taxonomy" id="60296"/>
    <lineage>
        <taxon>Eukaryota</taxon>
        <taxon>Metazoa</taxon>
        <taxon>Chordata</taxon>
        <taxon>Craniata</taxon>
        <taxon>Vertebrata</taxon>
        <taxon>Euteleostomi</taxon>
        <taxon>Actinopterygii</taxon>
        <taxon>Neopterygii</taxon>
        <taxon>Teleostei</taxon>
        <taxon>Neoteleostei</taxon>
        <taxon>Acanthomorphata</taxon>
        <taxon>Ovalentaria</taxon>
        <taxon>Atherinomorphae</taxon>
        <taxon>Cyprinodontiformes</taxon>
        <taxon>Nothobranchiidae</taxon>
        <taxon>Iconisemion</taxon>
    </lineage>
</organism>
<accession>A0A1A7YWD7</accession>
<dbReference type="Gene3D" id="3.30.420.40">
    <property type="match status" value="3"/>
</dbReference>
<dbReference type="FunFam" id="3.30.420.40:FF:000058">
    <property type="entry name" value="Putative actin-related protein 5"/>
    <property type="match status" value="1"/>
</dbReference>
<comment type="similarity">
    <text evidence="2 4">Belongs to the actin family.</text>
</comment>
<dbReference type="InterPro" id="IPR043129">
    <property type="entry name" value="ATPase_NBD"/>
</dbReference>
<comment type="subcellular location">
    <subcellularLocation>
        <location evidence="1">Cytoplasm</location>
        <location evidence="1">Cytoskeleton</location>
    </subcellularLocation>
</comment>
<dbReference type="GO" id="GO:0005856">
    <property type="term" value="C:cytoskeleton"/>
    <property type="evidence" value="ECO:0007669"/>
    <property type="project" value="UniProtKB-SubCell"/>
</dbReference>
<sequence length="721" mass="80708">MGISRSSAKGAVSLSEFETTVYSPAMVLVQCSEDVIYTLEEVLPLEAQTRESWVLDLERLKDNLHSDVNLVLQTLRAVSDYHRYYNKASSWYHLVLSENFLQELLSTANWDHLSTEEQTAPVWRRGLSMFLKKNPAPDMEELVHLVHLSSTIPDKELQQAGRHIYHRLGPGSEGNSCEDSIQILPEVEVEYQNAEIKMKCSSAACSNPWLSLPVDGLENSNTDTQRDQLGPQTSRSSEAQCTQMEVMTRTASTGPQRGDWDSDFSVPELGSADDILSSTMDNGRDKSSRSTEGVPTLLWDFSHLQPEKTNTAYSGMDVSLTDWEEKEKESLKQVEKILDRAGGILQEEEHVLAQEEELDVLLEEEDRREVWSDGEVTEGLVLSPNVKELTTNNNNSNKLLTSDCCDNPIHTGTPLVLPDQLLDSDLGQTYRLSDGFQSSDVLMGVESEEHPVLLTEAAMNPLENRQRIVEIMFESFNVPLTYVAMQAVLALYASGRNTGVVFDSGDGVSHSVPVFEGYCLSHAVQRFPLAGVDVTMQLKKLLQEQGVNMRTSAEIEIVREMKERCCCVALDYQAAESSCREMHYTMPDGQIVTLRAERFRAPEILFKPQLIGREHYGMHESIFKSIQKSDIDLRRSLLGNIVLSGGNTLLPGLPERLQAEIKALVPAEVGGAVRVTSPKDRDYLVWRGGAVLANLPTFSSAWISQKEYEEYGPQIVFRKCF</sequence>
<dbReference type="Pfam" id="PF00022">
    <property type="entry name" value="Actin"/>
    <property type="match status" value="1"/>
</dbReference>
<dbReference type="InterPro" id="IPR004000">
    <property type="entry name" value="Actin"/>
</dbReference>
<dbReference type="PRINTS" id="PR00190">
    <property type="entry name" value="ACTIN"/>
</dbReference>
<dbReference type="AlphaFoldDB" id="A0A1A7YWD7"/>
<name>A0A1A7YWD7_9TELE</name>
<dbReference type="FunFam" id="3.90.640.10:FF:000007">
    <property type="entry name" value="Actin like 7B"/>
    <property type="match status" value="1"/>
</dbReference>
<feature type="compositionally biased region" description="Polar residues" evidence="5">
    <location>
        <begin position="230"/>
        <end position="241"/>
    </location>
</feature>
<dbReference type="PROSITE" id="PS01132">
    <property type="entry name" value="ACTINS_ACT_LIKE"/>
    <property type="match status" value="1"/>
</dbReference>
<evidence type="ECO:0000256" key="3">
    <source>
        <dbReference type="ARBA" id="ARBA00023212"/>
    </source>
</evidence>
<proteinExistence type="inferred from homology"/>
<dbReference type="SMART" id="SM00268">
    <property type="entry name" value="ACTIN"/>
    <property type="match status" value="1"/>
</dbReference>
<gene>
    <name evidence="6" type="primary">SI:CH211-241J12.3</name>
</gene>
<evidence type="ECO:0000256" key="5">
    <source>
        <dbReference type="SAM" id="MobiDB-lite"/>
    </source>
</evidence>
<evidence type="ECO:0000256" key="4">
    <source>
        <dbReference type="RuleBase" id="RU000487"/>
    </source>
</evidence>
<dbReference type="Gene3D" id="3.90.640.10">
    <property type="entry name" value="Actin, Chain A, domain 4"/>
    <property type="match status" value="1"/>
</dbReference>
<keyword evidence="3" id="KW-0206">Cytoskeleton</keyword>
<protein>
    <submittedName>
        <fullName evidence="6">Si:ch211-241j12.3</fullName>
    </submittedName>
</protein>
<keyword evidence="3" id="KW-0963">Cytoplasm</keyword>
<dbReference type="SUPFAM" id="SSF53067">
    <property type="entry name" value="Actin-like ATPase domain"/>
    <property type="match status" value="2"/>
</dbReference>